<dbReference type="KEGG" id="ccz:CCALI_01720"/>
<feature type="domain" description="Alpha-L-rhamnosidase six-hairpin glycosidase" evidence="1">
    <location>
        <begin position="395"/>
        <end position="650"/>
    </location>
</feature>
<reference evidence="4" key="1">
    <citation type="submission" date="2013-03" db="EMBL/GenBank/DDBJ databases">
        <title>Genome sequence of Chthonomonas calidirosea, the first sequenced genome from the Armatimonadetes phylum (formally candidate division OP10).</title>
        <authorList>
            <person name="Lee K.C.Y."/>
            <person name="Morgan X.C."/>
            <person name="Dunfield P.F."/>
            <person name="Tamas I."/>
            <person name="Houghton K.M."/>
            <person name="Vyssotski M."/>
            <person name="Ryan J.L.J."/>
            <person name="Lagutin K."/>
            <person name="McDonald I.R."/>
            <person name="Stott M.B."/>
        </authorList>
    </citation>
    <scope>NUCLEOTIDE SEQUENCE [LARGE SCALE GENOMIC DNA]</scope>
    <source>
        <strain evidence="4">DSM 23976 / ICMP 18418 / T49</strain>
    </source>
</reference>
<dbReference type="InterPro" id="IPR035398">
    <property type="entry name" value="Bac_rhamnosid_C"/>
</dbReference>
<dbReference type="Proteomes" id="UP000014227">
    <property type="component" value="Chromosome I"/>
</dbReference>
<name>S0EUY3_CHTCT</name>
<organism evidence="3 4">
    <name type="scientific">Chthonomonas calidirosea (strain DSM 23976 / ICMP 18418 / T49)</name>
    <dbReference type="NCBI Taxonomy" id="1303518"/>
    <lineage>
        <taxon>Bacteria</taxon>
        <taxon>Bacillati</taxon>
        <taxon>Armatimonadota</taxon>
        <taxon>Chthonomonadia</taxon>
        <taxon>Chthonomonadales</taxon>
        <taxon>Chthonomonadaceae</taxon>
        <taxon>Chthonomonas</taxon>
    </lineage>
</organism>
<evidence type="ECO:0000259" key="2">
    <source>
        <dbReference type="Pfam" id="PF17390"/>
    </source>
</evidence>
<evidence type="ECO:0000259" key="1">
    <source>
        <dbReference type="Pfam" id="PF17389"/>
    </source>
</evidence>
<dbReference type="HOGENOM" id="CLU_009782_0_0_0"/>
<dbReference type="PANTHER" id="PTHR34987">
    <property type="entry name" value="C, PUTATIVE (AFU_ORTHOLOGUE AFUA_3G02880)-RELATED"/>
    <property type="match status" value="1"/>
</dbReference>
<keyword evidence="4" id="KW-1185">Reference proteome</keyword>
<dbReference type="InterPro" id="IPR035396">
    <property type="entry name" value="Bac_rhamnosid6H"/>
</dbReference>
<dbReference type="Gene3D" id="2.60.420.10">
    <property type="entry name" value="Maltose phosphorylase, domain 3"/>
    <property type="match status" value="1"/>
</dbReference>
<accession>S0EUY3</accession>
<dbReference type="InterPro" id="IPR012341">
    <property type="entry name" value="6hp_glycosidase-like_sf"/>
</dbReference>
<dbReference type="InParanoid" id="S0EUY3"/>
<gene>
    <name evidence="3" type="ORF">CCALI_01720</name>
</gene>
<evidence type="ECO:0000313" key="3">
    <source>
        <dbReference type="EMBL" id="CCW35533.1"/>
    </source>
</evidence>
<dbReference type="SUPFAM" id="SSF48208">
    <property type="entry name" value="Six-hairpin glycosidases"/>
    <property type="match status" value="1"/>
</dbReference>
<dbReference type="Pfam" id="PF17390">
    <property type="entry name" value="Bac_rhamnosid_C"/>
    <property type="match status" value="1"/>
</dbReference>
<dbReference type="EMBL" id="HF951689">
    <property type="protein sequence ID" value="CCW35533.1"/>
    <property type="molecule type" value="Genomic_DNA"/>
</dbReference>
<dbReference type="Gene3D" id="2.60.120.260">
    <property type="entry name" value="Galactose-binding domain-like"/>
    <property type="match status" value="2"/>
</dbReference>
<sequence>MGRISLFDDPYAQLHADKGWPDFGTWPCRWITLPNPGAPPFVVAYRCRFELNEPATLRFHVTADERYDLFLDGVRIGRGSERGDVQHWFFETYEETLSAGPHILVARVWTLGPRAPYAQMSLHHGFLLSPQEEAFYDLIGTGRAVWEAKRLGGYTFIDPLAAWGTGDNLLLEGTAFSWGFERGEGEGWQPVETLEPGVDARRYVNDHAPMHLLLPAALPPMMERCWERGRVRHVAAVPSLQTSSLPVRQADHLIEEAIAWQQLWSAQQPLIVPPNTRRRVLVDLEDYVCAYPEVVVSGGRGATLRLHWQESLFNEPDAKTKGDRNAIEGKYFVTLWHLKEGVGDTFLPDGGRSRRFDTLWWQAGRYLEIAVETKDEPLLLESLRLHETRYPLEMESQFSCSDARLETVTPLALRALQMCAHETYMDCPYYEQLMYVGDTRLEALVTYVLTRDDRLPRKALQLFDASRLLNGLTQSRYPSRVQQIIPPFSLWWVAMIYDYALWRGDPSFIRSLLPGARGVLEYFLAHRGADGLMRGPLGWNFLDWVPAWRHGIPPDGQWGASAPLNWQLVMALKMMEALERWLDEPELAARYKRLAEELAHTTDEHFWNESRGLYADDLAHTSFSEHAQCLALLSGLVPQERYERLGETLFTSSSTSSALPDLHRTTISFTHYLFEAYRILGRPDALLERLALWFDLKALGLCTTIEMPEPTRSDCHGWGAHPLYHYFATLLGIRPARFGFDRVRIAPQPGPLNSLAGVLVHPKGSIEADFTFTDGKLQGRVALPEGVKGTLIWGGREQPLFAGTQEVRL</sequence>
<evidence type="ECO:0000313" key="4">
    <source>
        <dbReference type="Proteomes" id="UP000014227"/>
    </source>
</evidence>
<dbReference type="eggNOG" id="COG3408">
    <property type="taxonomic scope" value="Bacteria"/>
</dbReference>
<dbReference type="PANTHER" id="PTHR34987:SF2">
    <property type="entry name" value="B, PUTATIVE (AFU_ORTHOLOGUE AFUA_7G05040)-RELATED"/>
    <property type="match status" value="1"/>
</dbReference>
<dbReference type="STRING" id="454171.CP488_02372"/>
<dbReference type="PATRIC" id="fig|1303518.3.peg.1774"/>
<dbReference type="AlphaFoldDB" id="S0EUY3"/>
<protein>
    <submittedName>
        <fullName evidence="3">Alpha-L-rhamnosidase</fullName>
    </submittedName>
</protein>
<dbReference type="RefSeq" id="WP_016483063.1">
    <property type="nucleotide sequence ID" value="NC_021487.1"/>
</dbReference>
<dbReference type="InterPro" id="IPR008928">
    <property type="entry name" value="6-hairpin_glycosidase_sf"/>
</dbReference>
<feature type="domain" description="Alpha-L-rhamnosidase C-terminal" evidence="2">
    <location>
        <begin position="732"/>
        <end position="792"/>
    </location>
</feature>
<dbReference type="GO" id="GO:0005975">
    <property type="term" value="P:carbohydrate metabolic process"/>
    <property type="evidence" value="ECO:0007669"/>
    <property type="project" value="InterPro"/>
</dbReference>
<dbReference type="Gene3D" id="1.50.10.10">
    <property type="match status" value="1"/>
</dbReference>
<dbReference type="OrthoDB" id="9815108at2"/>
<dbReference type="Pfam" id="PF17389">
    <property type="entry name" value="Bac_rhamnosid6H"/>
    <property type="match status" value="1"/>
</dbReference>
<proteinExistence type="predicted"/>